<evidence type="ECO:0000256" key="3">
    <source>
        <dbReference type="PROSITE-ProRule" id="PRU10133"/>
    </source>
</evidence>
<dbReference type="STRING" id="102285.A0A0R3TFF4"/>
<feature type="domain" description="UBC core" evidence="4">
    <location>
        <begin position="1"/>
        <end position="105"/>
    </location>
</feature>
<evidence type="ECO:0000313" key="6">
    <source>
        <dbReference type="Proteomes" id="UP000278807"/>
    </source>
</evidence>
<dbReference type="InterPro" id="IPR023313">
    <property type="entry name" value="UBQ-conjugating_AS"/>
</dbReference>
<sequence>IFHLRPYFQITCSSAYPLRPPEVSFDTPIYHPNIDFLGGSICLSIFTQWRTCYGLLDLVKAILYLIDHPNFESPLAEFREESTQEAIATKSALLLAGLPVDGQRFAPNKTWCDWARDNNCLPTADDVREGYIWTAPKEEIHVSLDIFEKESDDSESNDEALSEIWSDVSSDTIPSFAKFRNSIADDDDFCDASRSLSQYYKPYTPFELGMHRIILFKPTHKDCPEQKSTFYYGEVLCNRYHLEEIGLQYLDIFKGSLTFDMQVDQETRQRSRICVWQPFVEEIYSHSAYSHSLRKYHLAQLFLEPRPPRNLTADFCPWSKEDGLGVNYLLDGLFFDKERRGGDFVCFLDEGSEGKGSSSNVLVELFNTENLDEWEYEATSSVEESIEDQSELASVAHSIEKEETGESPISILDESSQMSWLRCGTSMRLCSNCNENAQLMFDLINRDMPTDWKWVFLQTRWPIRFAPQQSVELNIADICVPPWRVSAGRLLHDVCHYCTKNPHLENLVLLDPMSLSPLSPLQNLMQRNASKSGQMTGVLWMSPLQALSPLFQVPISTNNCPSPSTLRYLTVSAFATNWVSWLSRVEVYSSLGFSRPLPKYVTDSVAAHILQPFSLGCGEAPLLDLYPLWLLRNILRFTLHLPGFLSYLLQSISSCGNESTRCTHAFFPFSDVDEI</sequence>
<proteinExistence type="predicted"/>
<dbReference type="EMBL" id="UZAE01005436">
    <property type="protein sequence ID" value="VDO01651.1"/>
    <property type="molecule type" value="Genomic_DNA"/>
</dbReference>
<organism evidence="7">
    <name type="scientific">Rodentolepis nana</name>
    <name type="common">Dwarf tapeworm</name>
    <name type="synonym">Hymenolepis nana</name>
    <dbReference type="NCBI Taxonomy" id="102285"/>
    <lineage>
        <taxon>Eukaryota</taxon>
        <taxon>Metazoa</taxon>
        <taxon>Spiralia</taxon>
        <taxon>Lophotrochozoa</taxon>
        <taxon>Platyhelminthes</taxon>
        <taxon>Cestoda</taxon>
        <taxon>Eucestoda</taxon>
        <taxon>Cyclophyllidea</taxon>
        <taxon>Hymenolepididae</taxon>
        <taxon>Rodentolepis</taxon>
    </lineage>
</organism>
<accession>A0A0R3TFF4</accession>
<keyword evidence="6" id="KW-1185">Reference proteome</keyword>
<dbReference type="Gene3D" id="3.10.110.10">
    <property type="entry name" value="Ubiquitin Conjugating Enzyme"/>
    <property type="match status" value="1"/>
</dbReference>
<dbReference type="InterPro" id="IPR016135">
    <property type="entry name" value="UBQ-conjugating_enzyme/RWD"/>
</dbReference>
<dbReference type="AlphaFoldDB" id="A0A0R3TFF4"/>
<evidence type="ECO:0000256" key="2">
    <source>
        <dbReference type="ARBA" id="ARBA00022786"/>
    </source>
</evidence>
<dbReference type="OrthoDB" id="9978460at2759"/>
<dbReference type="SUPFAM" id="SSF54495">
    <property type="entry name" value="UBC-like"/>
    <property type="match status" value="1"/>
</dbReference>
<name>A0A0R3TFF4_RODNA</name>
<dbReference type="Proteomes" id="UP000278807">
    <property type="component" value="Unassembled WGS sequence"/>
</dbReference>
<reference evidence="7" key="1">
    <citation type="submission" date="2017-02" db="UniProtKB">
        <authorList>
            <consortium name="WormBaseParasite"/>
        </authorList>
    </citation>
    <scope>IDENTIFICATION</scope>
</reference>
<dbReference type="PROSITE" id="PS00183">
    <property type="entry name" value="UBC_1"/>
    <property type="match status" value="1"/>
</dbReference>
<gene>
    <name evidence="5" type="ORF">HNAJ_LOCUS5791</name>
</gene>
<reference evidence="5 6" key="2">
    <citation type="submission" date="2018-11" db="EMBL/GenBank/DDBJ databases">
        <authorList>
            <consortium name="Pathogen Informatics"/>
        </authorList>
    </citation>
    <scope>NUCLEOTIDE SEQUENCE [LARGE SCALE GENOMIC DNA]</scope>
</reference>
<evidence type="ECO:0000313" key="7">
    <source>
        <dbReference type="WBParaSite" id="HNAJ_0000579501-mRNA-1"/>
    </source>
</evidence>
<keyword evidence="2" id="KW-0833">Ubl conjugation pathway</keyword>
<evidence type="ECO:0000256" key="1">
    <source>
        <dbReference type="ARBA" id="ARBA00022679"/>
    </source>
</evidence>
<dbReference type="GO" id="GO:0016740">
    <property type="term" value="F:transferase activity"/>
    <property type="evidence" value="ECO:0007669"/>
    <property type="project" value="UniProtKB-KW"/>
</dbReference>
<dbReference type="WBParaSite" id="HNAJ_0000579501-mRNA-1">
    <property type="protein sequence ID" value="HNAJ_0000579501-mRNA-1"/>
    <property type="gene ID" value="HNAJ_0000579501"/>
</dbReference>
<dbReference type="Pfam" id="PF00179">
    <property type="entry name" value="UQ_con"/>
    <property type="match status" value="1"/>
</dbReference>
<keyword evidence="1" id="KW-0808">Transferase</keyword>
<dbReference type="CDD" id="cd23794">
    <property type="entry name" value="UBCc_UBE2F_UBE2M"/>
    <property type="match status" value="1"/>
</dbReference>
<evidence type="ECO:0000313" key="5">
    <source>
        <dbReference type="EMBL" id="VDO01651.1"/>
    </source>
</evidence>
<protein>
    <submittedName>
        <fullName evidence="7">UBC core domain-containing protein</fullName>
    </submittedName>
</protein>
<feature type="active site" description="Glycyl thioester intermediate" evidence="3">
    <location>
        <position position="42"/>
    </location>
</feature>
<dbReference type="InterPro" id="IPR000608">
    <property type="entry name" value="UBC"/>
</dbReference>
<dbReference type="PANTHER" id="PTHR24068">
    <property type="entry name" value="UBIQUITIN-CONJUGATING ENZYME E2"/>
    <property type="match status" value="1"/>
</dbReference>
<dbReference type="PROSITE" id="PS50127">
    <property type="entry name" value="UBC_2"/>
    <property type="match status" value="1"/>
</dbReference>
<evidence type="ECO:0000259" key="4">
    <source>
        <dbReference type="PROSITE" id="PS50127"/>
    </source>
</evidence>